<evidence type="ECO:0000256" key="2">
    <source>
        <dbReference type="SAM" id="MobiDB-lite"/>
    </source>
</evidence>
<comment type="caution">
    <text evidence="4">The sequence shown here is derived from an EMBL/GenBank/DDBJ whole genome shotgun (WGS) entry which is preliminary data.</text>
</comment>
<evidence type="ECO:0000313" key="5">
    <source>
        <dbReference type="Proteomes" id="UP001489004"/>
    </source>
</evidence>
<sequence>MNFRKHNTGSRSRRSLVAQAGRLPVSEPWWTRNNPENMKDVHSVEELVNELAAAADRLVVVDFYAQWCAACRALFPKLCQLCNDNPDILVLKVDWDANKQICKALSVKVLPYFHFYRGAQGKVAEFSASVSKIQRLRDAIAEHNTPRCSLGGSPKMSELDALTSPAQDQSSPTAVSEGGAAANNVVSRSANGSSSRAAEKDVAAV</sequence>
<reference evidence="4 5" key="1">
    <citation type="journal article" date="2024" name="Nat. Commun.">
        <title>Phylogenomics reveals the evolutionary origins of lichenization in chlorophyte algae.</title>
        <authorList>
            <person name="Puginier C."/>
            <person name="Libourel C."/>
            <person name="Otte J."/>
            <person name="Skaloud P."/>
            <person name="Haon M."/>
            <person name="Grisel S."/>
            <person name="Petersen M."/>
            <person name="Berrin J.G."/>
            <person name="Delaux P.M."/>
            <person name="Dal Grande F."/>
            <person name="Keller J."/>
        </authorList>
    </citation>
    <scope>NUCLEOTIDE SEQUENCE [LARGE SCALE GENOMIC DNA]</scope>
    <source>
        <strain evidence="4 5">SAG 2043</strain>
    </source>
</reference>
<dbReference type="Gene3D" id="3.40.30.10">
    <property type="entry name" value="Glutaredoxin"/>
    <property type="match status" value="1"/>
</dbReference>
<dbReference type="PROSITE" id="PS51352">
    <property type="entry name" value="THIOREDOXIN_2"/>
    <property type="match status" value="1"/>
</dbReference>
<dbReference type="EMBL" id="JALJOR010000004">
    <property type="protein sequence ID" value="KAK9817765.1"/>
    <property type="molecule type" value="Genomic_DNA"/>
</dbReference>
<dbReference type="GO" id="GO:0045454">
    <property type="term" value="P:cell redox homeostasis"/>
    <property type="evidence" value="ECO:0007669"/>
    <property type="project" value="TreeGrafter"/>
</dbReference>
<name>A0AAW1Q6K9_9CHLO</name>
<feature type="domain" description="Thioredoxin" evidence="3">
    <location>
        <begin position="17"/>
        <end position="145"/>
    </location>
</feature>
<feature type="compositionally biased region" description="Polar residues" evidence="2">
    <location>
        <begin position="164"/>
        <end position="174"/>
    </location>
</feature>
<accession>A0AAW1Q6K9</accession>
<feature type="region of interest" description="Disordered" evidence="2">
    <location>
        <begin position="159"/>
        <end position="205"/>
    </location>
</feature>
<dbReference type="PANTHER" id="PTHR43601:SF32">
    <property type="entry name" value="THIOREDOXIN-LIKE 2-2, CHLOROPLASTIC"/>
    <property type="match status" value="1"/>
</dbReference>
<evidence type="ECO:0000259" key="3">
    <source>
        <dbReference type="PROSITE" id="PS51352"/>
    </source>
</evidence>
<dbReference type="CDD" id="cd02947">
    <property type="entry name" value="TRX_family"/>
    <property type="match status" value="1"/>
</dbReference>
<organism evidence="4 5">
    <name type="scientific">[Myrmecia] bisecta</name>
    <dbReference type="NCBI Taxonomy" id="41462"/>
    <lineage>
        <taxon>Eukaryota</taxon>
        <taxon>Viridiplantae</taxon>
        <taxon>Chlorophyta</taxon>
        <taxon>core chlorophytes</taxon>
        <taxon>Trebouxiophyceae</taxon>
        <taxon>Trebouxiales</taxon>
        <taxon>Trebouxiaceae</taxon>
        <taxon>Myrmecia</taxon>
    </lineage>
</organism>
<gene>
    <name evidence="4" type="ORF">WJX72_001869</name>
</gene>
<dbReference type="Proteomes" id="UP001489004">
    <property type="component" value="Unassembled WGS sequence"/>
</dbReference>
<dbReference type="InterPro" id="IPR017937">
    <property type="entry name" value="Thioredoxin_CS"/>
</dbReference>
<dbReference type="PANTHER" id="PTHR43601">
    <property type="entry name" value="THIOREDOXIN, MITOCHONDRIAL"/>
    <property type="match status" value="1"/>
</dbReference>
<proteinExistence type="inferred from homology"/>
<evidence type="ECO:0000256" key="1">
    <source>
        <dbReference type="ARBA" id="ARBA00008987"/>
    </source>
</evidence>
<dbReference type="SUPFAM" id="SSF52833">
    <property type="entry name" value="Thioredoxin-like"/>
    <property type="match status" value="1"/>
</dbReference>
<protein>
    <recommendedName>
        <fullName evidence="3">Thioredoxin domain-containing protein</fullName>
    </recommendedName>
</protein>
<feature type="compositionally biased region" description="Low complexity" evidence="2">
    <location>
        <begin position="179"/>
        <end position="196"/>
    </location>
</feature>
<evidence type="ECO:0000313" key="4">
    <source>
        <dbReference type="EMBL" id="KAK9817765.1"/>
    </source>
</evidence>
<dbReference type="InterPro" id="IPR013766">
    <property type="entry name" value="Thioredoxin_domain"/>
</dbReference>
<dbReference type="Pfam" id="PF00085">
    <property type="entry name" value="Thioredoxin"/>
    <property type="match status" value="1"/>
</dbReference>
<comment type="similarity">
    <text evidence="1">Belongs to the thioredoxin family.</text>
</comment>
<dbReference type="PROSITE" id="PS00194">
    <property type="entry name" value="THIOREDOXIN_1"/>
    <property type="match status" value="1"/>
</dbReference>
<dbReference type="InterPro" id="IPR036249">
    <property type="entry name" value="Thioredoxin-like_sf"/>
</dbReference>
<keyword evidence="5" id="KW-1185">Reference proteome</keyword>
<dbReference type="AlphaFoldDB" id="A0AAW1Q6K9"/>